<gene>
    <name evidence="1" type="ORF">P7K49_027165</name>
</gene>
<organism evidence="1 2">
    <name type="scientific">Saguinus oedipus</name>
    <name type="common">Cotton-top tamarin</name>
    <name type="synonym">Oedipomidas oedipus</name>
    <dbReference type="NCBI Taxonomy" id="9490"/>
    <lineage>
        <taxon>Eukaryota</taxon>
        <taxon>Metazoa</taxon>
        <taxon>Chordata</taxon>
        <taxon>Craniata</taxon>
        <taxon>Vertebrata</taxon>
        <taxon>Euteleostomi</taxon>
        <taxon>Mammalia</taxon>
        <taxon>Eutheria</taxon>
        <taxon>Euarchontoglires</taxon>
        <taxon>Primates</taxon>
        <taxon>Haplorrhini</taxon>
        <taxon>Platyrrhini</taxon>
        <taxon>Cebidae</taxon>
        <taxon>Callitrichinae</taxon>
        <taxon>Saguinus</taxon>
    </lineage>
</organism>
<dbReference type="EMBL" id="JASSZA010000013">
    <property type="protein sequence ID" value="KAK2095749.1"/>
    <property type="molecule type" value="Genomic_DNA"/>
</dbReference>
<name>A0ABQ9UF73_SAGOE</name>
<evidence type="ECO:0000313" key="1">
    <source>
        <dbReference type="EMBL" id="KAK2095749.1"/>
    </source>
</evidence>
<reference evidence="1 2" key="1">
    <citation type="submission" date="2023-05" db="EMBL/GenBank/DDBJ databases">
        <title>B98-5 Cell Line De Novo Hybrid Assembly: An Optical Mapping Approach.</title>
        <authorList>
            <person name="Kananen K."/>
            <person name="Auerbach J.A."/>
            <person name="Kautto E."/>
            <person name="Blachly J.S."/>
        </authorList>
    </citation>
    <scope>NUCLEOTIDE SEQUENCE [LARGE SCALE GENOMIC DNA]</scope>
    <source>
        <strain evidence="1">B95-8</strain>
        <tissue evidence="1">Cell line</tissue>
    </source>
</reference>
<evidence type="ECO:0000313" key="2">
    <source>
        <dbReference type="Proteomes" id="UP001266305"/>
    </source>
</evidence>
<accession>A0ABQ9UF73</accession>
<proteinExistence type="predicted"/>
<dbReference type="Proteomes" id="UP001266305">
    <property type="component" value="Unassembled WGS sequence"/>
</dbReference>
<comment type="caution">
    <text evidence="1">The sequence shown here is derived from an EMBL/GenBank/DDBJ whole genome shotgun (WGS) entry which is preliminary data.</text>
</comment>
<sequence length="384" mass="42188">MSCFQWHCCIHPALPEQQPGTESRGFSGTPGLLGLTGALWLAGRRSFPVIISSQTEFPGASRSINHRMNEKPVCGNCRESWAQSHPSPVTPWLSLPRFLAPPPTLPPVLSDRTSWTSYQVSEEGCRSMSPHIPPTRARLSFCFPWDRTLSPGSGELRVFQDKPGARETTLRGCPFPQRFLPGSLTSGGAFVRLWCEALAQAYTLTVNEEEKTLCECSRSFDAPALGCLVPAPESSEGTPGLETLSSGSDVLRGLWILGLVSVPRPVFRDRPQHQRQLSPALTLLPGRRPMPSTGQEEGILRARVCYQGALGRSSWALPDSCSAEKFSWGKGAPCGWRDPAANTQRRSLQQPRSVLPPGGDRFYYTRPTRERSFSSVAQLLTTVQ</sequence>
<protein>
    <submittedName>
        <fullName evidence="1">Uncharacterized protein</fullName>
    </submittedName>
</protein>
<keyword evidence="2" id="KW-1185">Reference proteome</keyword>